<feature type="coiled-coil region" evidence="5">
    <location>
        <begin position="130"/>
        <end position="157"/>
    </location>
</feature>
<feature type="compositionally biased region" description="Acidic residues" evidence="6">
    <location>
        <begin position="240"/>
        <end position="259"/>
    </location>
</feature>
<feature type="region of interest" description="Disordered" evidence="6">
    <location>
        <begin position="66"/>
        <end position="101"/>
    </location>
</feature>
<dbReference type="SMART" id="SM01371">
    <property type="entry name" value="TFIIA"/>
    <property type="match status" value="1"/>
</dbReference>
<dbReference type="EMBL" id="BSDZ01000078">
    <property type="protein sequence ID" value="GLI67602.1"/>
    <property type="molecule type" value="Genomic_DNA"/>
</dbReference>
<evidence type="ECO:0000256" key="6">
    <source>
        <dbReference type="SAM" id="MobiDB-lite"/>
    </source>
</evidence>
<keyword evidence="4" id="KW-0539">Nucleus</keyword>
<name>A0ABQ5SCD2_9CHLO</name>
<dbReference type="PANTHER" id="PTHR12694:SF8">
    <property type="entry name" value="TRANSCRIPTION INITIATION FACTOR IIA SUBUNIT 1"/>
    <property type="match status" value="1"/>
</dbReference>
<dbReference type="InterPro" id="IPR009088">
    <property type="entry name" value="TFIIA_b-brl"/>
</dbReference>
<evidence type="ECO:0000256" key="2">
    <source>
        <dbReference type="ARBA" id="ARBA00010059"/>
    </source>
</evidence>
<dbReference type="Gene3D" id="1.10.287.100">
    <property type="match status" value="1"/>
</dbReference>
<comment type="caution">
    <text evidence="7">The sequence shown here is derived from an EMBL/GenBank/DDBJ whole genome shotgun (WGS) entry which is preliminary data.</text>
</comment>
<proteinExistence type="inferred from homology"/>
<evidence type="ECO:0000256" key="3">
    <source>
        <dbReference type="ARBA" id="ARBA00023163"/>
    </source>
</evidence>
<organism evidence="7 8">
    <name type="scientific">Volvox africanus</name>
    <dbReference type="NCBI Taxonomy" id="51714"/>
    <lineage>
        <taxon>Eukaryota</taxon>
        <taxon>Viridiplantae</taxon>
        <taxon>Chlorophyta</taxon>
        <taxon>core chlorophytes</taxon>
        <taxon>Chlorophyceae</taxon>
        <taxon>CS clade</taxon>
        <taxon>Chlamydomonadales</taxon>
        <taxon>Volvocaceae</taxon>
        <taxon>Volvox</taxon>
    </lineage>
</organism>
<feature type="compositionally biased region" description="Gly residues" evidence="6">
    <location>
        <begin position="222"/>
        <end position="231"/>
    </location>
</feature>
<dbReference type="InterPro" id="IPR004855">
    <property type="entry name" value="TFIIA_asu/bsu"/>
</dbReference>
<dbReference type="SUPFAM" id="SSF47396">
    <property type="entry name" value="Transcription factor IIA (TFIIA), alpha-helical domain"/>
    <property type="match status" value="1"/>
</dbReference>
<comment type="subcellular location">
    <subcellularLocation>
        <location evidence="1">Nucleus</location>
    </subcellularLocation>
</comment>
<keyword evidence="8" id="KW-1185">Reference proteome</keyword>
<reference evidence="7 8" key="1">
    <citation type="journal article" date="2023" name="IScience">
        <title>Expanded male sex-determining region conserved during the evolution of homothallism in the green alga Volvox.</title>
        <authorList>
            <person name="Yamamoto K."/>
            <person name="Matsuzaki R."/>
            <person name="Mahakham W."/>
            <person name="Heman W."/>
            <person name="Sekimoto H."/>
            <person name="Kawachi M."/>
            <person name="Minakuchi Y."/>
            <person name="Toyoda A."/>
            <person name="Nozaki H."/>
        </authorList>
    </citation>
    <scope>NUCLEOTIDE SEQUENCE [LARGE SCALE GENOMIC DNA]</scope>
    <source>
        <strain evidence="7 8">NIES-4468</strain>
    </source>
</reference>
<evidence type="ECO:0000313" key="7">
    <source>
        <dbReference type="EMBL" id="GLI67602.1"/>
    </source>
</evidence>
<evidence type="ECO:0000256" key="4">
    <source>
        <dbReference type="ARBA" id="ARBA00023242"/>
    </source>
</evidence>
<keyword evidence="3" id="KW-0804">Transcription</keyword>
<dbReference type="SUPFAM" id="SSF50784">
    <property type="entry name" value="Transcription factor IIA (TFIIA), beta-barrel domain"/>
    <property type="match status" value="1"/>
</dbReference>
<dbReference type="PANTHER" id="PTHR12694">
    <property type="entry name" value="TRANSCRIPTION INITIATION FACTOR IIA SUBUNIT 1"/>
    <property type="match status" value="1"/>
</dbReference>
<dbReference type="Gene3D" id="2.30.18.10">
    <property type="entry name" value="Transcription factor IIA (TFIIA), beta-barrel domain"/>
    <property type="match status" value="1"/>
</dbReference>
<evidence type="ECO:0000256" key="5">
    <source>
        <dbReference type="SAM" id="Coils"/>
    </source>
</evidence>
<feature type="region of interest" description="Disordered" evidence="6">
    <location>
        <begin position="209"/>
        <end position="259"/>
    </location>
</feature>
<dbReference type="Proteomes" id="UP001165090">
    <property type="component" value="Unassembled WGS sequence"/>
</dbReference>
<dbReference type="Pfam" id="PF03153">
    <property type="entry name" value="TFIIA"/>
    <property type="match status" value="2"/>
</dbReference>
<evidence type="ECO:0000256" key="1">
    <source>
        <dbReference type="ARBA" id="ARBA00004123"/>
    </source>
</evidence>
<accession>A0ABQ5SCD2</accession>
<comment type="similarity">
    <text evidence="2">Belongs to the TFIIA subunit 1 family.</text>
</comment>
<gene>
    <name evidence="7" type="ORF">VaNZ11_011844</name>
</gene>
<evidence type="ECO:0000313" key="8">
    <source>
        <dbReference type="Proteomes" id="UP001165090"/>
    </source>
</evidence>
<sequence>MMKGDASSIYKWVVDDVVAGIAPEFQAANVDESVLMELKQKWEEKLKQQGLIRDEHDTGDDLIAQMQRGGQAGGGGDDDDGAGPSYLGKRKQPELPSTIPPILNPALQAAQQFFVAYTQHLQQHTLQLQQQQQLQLQQQQQQQLQQLQLQQQQQQQQQLPLQQQQIAQYASKQEQQQQPLQQAALAPQQVGLAVAQQAPLAPQQHYGYYAPGVIPQRDGDDGAGADGGGSSAGVPQEGEAAPEGDEVLSEDEHDDNDEEEVVENLMIGQFEKVNKMKNRWKVAMRDCVFHINGRDFLFKKCTAEFSWQ</sequence>
<protein>
    <submittedName>
        <fullName evidence="7">Uncharacterized protein</fullName>
    </submittedName>
</protein>
<keyword evidence="5" id="KW-0175">Coiled coil</keyword>